<sequence>MTARLVAVFALAVVALTGCTFRGLASLPLPGSPPVGDHSYVVTAEFANALTLTPDETVRYRGVVVGRVESIARDGWNARVTLRLNAADQVPANVFAHIGQSSLLGEKFVALEALSAPSGQLGAGATIGLANTSSGHEVEQVLGSLSLLLNGGGLSQVSSITKELRQALGDDGAARTFMAQLDQFVTTLNHSRGQIIDTMQHLNGLTKLVNAESGDVASAIDQLSRATQVLAEQKTAIVAMLGHLDRFSQEATRTVRQSGSAIVADLAALRPVLTQLASTGNDLPRAIEPILSFPFPDVVLTAVVGDFVNLDVLLDLSPLIIAGQLAGQRTILTGPISGLTGLLTPPPSTTGKRPNPAPLPGDLSSLLPGLGALLGGGS</sequence>
<accession>A0A3G9IWW2</accession>
<protein>
    <submittedName>
        <fullName evidence="4">ABC transporter substrate-binding protein</fullName>
    </submittedName>
</protein>
<dbReference type="PANTHER" id="PTHR33371">
    <property type="entry name" value="INTERMEMBRANE PHOSPHOLIPID TRANSPORT SYSTEM BINDING PROTEIN MLAD-RELATED"/>
    <property type="match status" value="1"/>
</dbReference>
<name>A0A3G9IWW2_9ACTN</name>
<evidence type="ECO:0000259" key="3">
    <source>
        <dbReference type="Pfam" id="PF11887"/>
    </source>
</evidence>
<dbReference type="Pfam" id="PF02470">
    <property type="entry name" value="MlaD"/>
    <property type="match status" value="1"/>
</dbReference>
<reference evidence="4 5" key="1">
    <citation type="submission" date="2018-11" db="EMBL/GenBank/DDBJ databases">
        <title>Complete genome sequence of Nocardioides baekrokdamisoli strain KCTC 39748.</title>
        <authorList>
            <person name="Kang S.W."/>
            <person name="Lee K.C."/>
            <person name="Kim K.K."/>
            <person name="Kim J.S."/>
            <person name="Kim D.S."/>
            <person name="Ko S.H."/>
            <person name="Yang S.H."/>
            <person name="Shin Y.K."/>
            <person name="Lee J.S."/>
        </authorList>
    </citation>
    <scope>NUCLEOTIDE SEQUENCE [LARGE SCALE GENOMIC DNA]</scope>
    <source>
        <strain evidence="4 5">KCTC 39748</strain>
    </source>
</reference>
<feature type="domain" description="Mce/MlaD" evidence="2">
    <location>
        <begin position="39"/>
        <end position="112"/>
    </location>
</feature>
<feature type="domain" description="Mammalian cell entry C-terminal" evidence="3">
    <location>
        <begin position="120"/>
        <end position="288"/>
    </location>
</feature>
<dbReference type="PANTHER" id="PTHR33371:SF15">
    <property type="entry name" value="LIPOPROTEIN LPRN"/>
    <property type="match status" value="1"/>
</dbReference>
<dbReference type="EMBL" id="AP019307">
    <property type="protein sequence ID" value="BBH15738.1"/>
    <property type="molecule type" value="Genomic_DNA"/>
</dbReference>
<proteinExistence type="predicted"/>
<evidence type="ECO:0000256" key="1">
    <source>
        <dbReference type="SAM" id="MobiDB-lite"/>
    </source>
</evidence>
<dbReference type="InterPro" id="IPR003399">
    <property type="entry name" value="Mce/MlaD"/>
</dbReference>
<dbReference type="InterPro" id="IPR005693">
    <property type="entry name" value="Mce"/>
</dbReference>
<dbReference type="GO" id="GO:0005576">
    <property type="term" value="C:extracellular region"/>
    <property type="evidence" value="ECO:0007669"/>
    <property type="project" value="TreeGrafter"/>
</dbReference>
<dbReference type="Pfam" id="PF11887">
    <property type="entry name" value="Mce4_CUP1"/>
    <property type="match status" value="1"/>
</dbReference>
<dbReference type="NCBIfam" id="TIGR00996">
    <property type="entry name" value="Mtu_fam_mce"/>
    <property type="match status" value="1"/>
</dbReference>
<dbReference type="InterPro" id="IPR024516">
    <property type="entry name" value="Mce_C"/>
</dbReference>
<organism evidence="4 5">
    <name type="scientific">Nocardioides baekrokdamisoli</name>
    <dbReference type="NCBI Taxonomy" id="1804624"/>
    <lineage>
        <taxon>Bacteria</taxon>
        <taxon>Bacillati</taxon>
        <taxon>Actinomycetota</taxon>
        <taxon>Actinomycetes</taxon>
        <taxon>Propionibacteriales</taxon>
        <taxon>Nocardioidaceae</taxon>
        <taxon>Nocardioides</taxon>
    </lineage>
</organism>
<gene>
    <name evidence="4" type="ORF">Back2_00250</name>
</gene>
<evidence type="ECO:0000313" key="4">
    <source>
        <dbReference type="EMBL" id="BBH15738.1"/>
    </source>
</evidence>
<evidence type="ECO:0000259" key="2">
    <source>
        <dbReference type="Pfam" id="PF02470"/>
    </source>
</evidence>
<dbReference type="PROSITE" id="PS51257">
    <property type="entry name" value="PROKAR_LIPOPROTEIN"/>
    <property type="match status" value="1"/>
</dbReference>
<dbReference type="InterPro" id="IPR052336">
    <property type="entry name" value="MlaD_Phospholipid_Transporter"/>
</dbReference>
<dbReference type="AlphaFoldDB" id="A0A3G9IWW2"/>
<evidence type="ECO:0000313" key="5">
    <source>
        <dbReference type="Proteomes" id="UP000271573"/>
    </source>
</evidence>
<keyword evidence="5" id="KW-1185">Reference proteome</keyword>
<dbReference type="KEGG" id="nbe:Back2_00250"/>
<feature type="region of interest" description="Disordered" evidence="1">
    <location>
        <begin position="342"/>
        <end position="361"/>
    </location>
</feature>
<dbReference type="RefSeq" id="WP_164512409.1">
    <property type="nucleotide sequence ID" value="NZ_AP019307.1"/>
</dbReference>
<dbReference type="Proteomes" id="UP000271573">
    <property type="component" value="Chromosome"/>
</dbReference>